<evidence type="ECO:0000313" key="1">
    <source>
        <dbReference type="EMBL" id="RAL41258.1"/>
    </source>
</evidence>
<evidence type="ECO:0000313" key="2">
    <source>
        <dbReference type="Proteomes" id="UP000249390"/>
    </source>
</evidence>
<reference evidence="1 2" key="1">
    <citation type="submission" date="2018-06" db="EMBL/GenBank/DDBJ databases">
        <title>The Genome of Cuscuta australis (Dodder) Provides Insight into the Evolution of Plant Parasitism.</title>
        <authorList>
            <person name="Liu H."/>
        </authorList>
    </citation>
    <scope>NUCLEOTIDE SEQUENCE [LARGE SCALE GENOMIC DNA]</scope>
    <source>
        <strain evidence="2">cv. Yunnan</strain>
        <tissue evidence="1">Vines</tissue>
    </source>
</reference>
<proteinExistence type="predicted"/>
<name>A0A328D9Y8_9ASTE</name>
<keyword evidence="2" id="KW-1185">Reference proteome</keyword>
<dbReference type="AlphaFoldDB" id="A0A328D9Y8"/>
<comment type="caution">
    <text evidence="1">The sequence shown here is derived from an EMBL/GenBank/DDBJ whole genome shotgun (WGS) entry which is preliminary data.</text>
</comment>
<dbReference type="Proteomes" id="UP000249390">
    <property type="component" value="Unassembled WGS sequence"/>
</dbReference>
<gene>
    <name evidence="1" type="ORF">DM860_010052</name>
</gene>
<accession>A0A328D9Y8</accession>
<protein>
    <submittedName>
        <fullName evidence="1">Uncharacterized protein</fullName>
    </submittedName>
</protein>
<sequence>MGTSGKINFNGNFRQDQILATSQGVVFLAHVQNNLMSGFERPDSISAIAGKISARENPSADLDSPVGSFALPSDSRVLCGSVRVVPNALFDHWGMVLIKSHVMEFGFT</sequence>
<dbReference type="EMBL" id="NQVE01000188">
    <property type="protein sequence ID" value="RAL41258.1"/>
    <property type="molecule type" value="Genomic_DNA"/>
</dbReference>
<organism evidence="1 2">
    <name type="scientific">Cuscuta australis</name>
    <dbReference type="NCBI Taxonomy" id="267555"/>
    <lineage>
        <taxon>Eukaryota</taxon>
        <taxon>Viridiplantae</taxon>
        <taxon>Streptophyta</taxon>
        <taxon>Embryophyta</taxon>
        <taxon>Tracheophyta</taxon>
        <taxon>Spermatophyta</taxon>
        <taxon>Magnoliopsida</taxon>
        <taxon>eudicotyledons</taxon>
        <taxon>Gunneridae</taxon>
        <taxon>Pentapetalae</taxon>
        <taxon>asterids</taxon>
        <taxon>lamiids</taxon>
        <taxon>Solanales</taxon>
        <taxon>Convolvulaceae</taxon>
        <taxon>Cuscuteae</taxon>
        <taxon>Cuscuta</taxon>
        <taxon>Cuscuta subgen. Grammica</taxon>
        <taxon>Cuscuta sect. Cleistogrammica</taxon>
    </lineage>
</organism>